<dbReference type="GO" id="GO:0005886">
    <property type="term" value="C:plasma membrane"/>
    <property type="evidence" value="ECO:0007669"/>
    <property type="project" value="UniProtKB-SubCell"/>
</dbReference>
<evidence type="ECO:0000256" key="2">
    <source>
        <dbReference type="ARBA" id="ARBA00006228"/>
    </source>
</evidence>
<dbReference type="STRING" id="1278073.MYSTI_06813"/>
<keyword evidence="6" id="KW-0472">Membrane</keyword>
<sequence length="191" mass="21154">MQPRDAVRKLKRGKGPWAEGPWLPRVAWKSALARVAFMCISWWALCDGDPSSVTFGVPVVTVVLVVSFMLSPPRKYSWRLLDIARFAVFFLVGSVQGGFDVARRALAPGLPISPVFIRYRLRLPAGAPCTVFRLTLSLMPGTLNADVLGEVLVVHSLVDRGEVLQHELEDLERRVARLFGLDAPPREATHA</sequence>
<dbReference type="PANTHER" id="PTHR34584">
    <property type="entry name" value="NA(+)/H(+) ANTIPORTER SUBUNIT E1"/>
    <property type="match status" value="1"/>
</dbReference>
<dbReference type="InterPro" id="IPR002758">
    <property type="entry name" value="Cation_antiport_E"/>
</dbReference>
<evidence type="ECO:0000256" key="5">
    <source>
        <dbReference type="ARBA" id="ARBA00022989"/>
    </source>
</evidence>
<dbReference type="GO" id="GO:0008324">
    <property type="term" value="F:monoatomic cation transmembrane transporter activity"/>
    <property type="evidence" value="ECO:0007669"/>
    <property type="project" value="InterPro"/>
</dbReference>
<dbReference type="PANTHER" id="PTHR34584:SF1">
    <property type="entry name" value="NA(+)_H(+) ANTIPORTER SUBUNIT E1"/>
    <property type="match status" value="1"/>
</dbReference>
<keyword evidence="8" id="KW-1185">Reference proteome</keyword>
<evidence type="ECO:0000256" key="6">
    <source>
        <dbReference type="ARBA" id="ARBA00023136"/>
    </source>
</evidence>
<dbReference type="Proteomes" id="UP000011131">
    <property type="component" value="Chromosome"/>
</dbReference>
<evidence type="ECO:0000313" key="7">
    <source>
        <dbReference type="EMBL" id="AGC48086.1"/>
    </source>
</evidence>
<evidence type="ECO:0008006" key="9">
    <source>
        <dbReference type="Google" id="ProtNLM"/>
    </source>
</evidence>
<dbReference type="HOGENOM" id="CLU_086615_1_0_7"/>
<protein>
    <recommendedName>
        <fullName evidence="9">Cation antiporter</fullName>
    </recommendedName>
</protein>
<reference evidence="7 8" key="1">
    <citation type="journal article" date="2013" name="Genome Announc.">
        <title>Complete genome sequence of Myxococcus stipitatus strain DSM 14675, a fruiting myxobacterium.</title>
        <authorList>
            <person name="Huntley S."/>
            <person name="Kneip S."/>
            <person name="Treuner-Lange A."/>
            <person name="Sogaard-Andersen L."/>
        </authorList>
    </citation>
    <scope>NUCLEOTIDE SEQUENCE [LARGE SCALE GENOMIC DNA]</scope>
    <source>
        <strain evidence="8">DSM 14675 / JCM 12634 / Mx s8</strain>
    </source>
</reference>
<proteinExistence type="inferred from homology"/>
<dbReference type="eggNOG" id="COG1863">
    <property type="taxonomic scope" value="Bacteria"/>
</dbReference>
<accession>L7UGJ0</accession>
<organism evidence="7 8">
    <name type="scientific">Myxococcus stipitatus (strain DSM 14675 / JCM 12634 / Mx s8)</name>
    <dbReference type="NCBI Taxonomy" id="1278073"/>
    <lineage>
        <taxon>Bacteria</taxon>
        <taxon>Pseudomonadati</taxon>
        <taxon>Myxococcota</taxon>
        <taxon>Myxococcia</taxon>
        <taxon>Myxococcales</taxon>
        <taxon>Cystobacterineae</taxon>
        <taxon>Myxococcaceae</taxon>
        <taxon>Myxococcus</taxon>
    </lineage>
</organism>
<dbReference type="Pfam" id="PF01899">
    <property type="entry name" value="MNHE"/>
    <property type="match status" value="1"/>
</dbReference>
<dbReference type="KEGG" id="msd:MYSTI_06813"/>
<evidence type="ECO:0000256" key="1">
    <source>
        <dbReference type="ARBA" id="ARBA00004651"/>
    </source>
</evidence>
<keyword evidence="5" id="KW-1133">Transmembrane helix</keyword>
<dbReference type="AlphaFoldDB" id="L7UGJ0"/>
<evidence type="ECO:0000256" key="4">
    <source>
        <dbReference type="ARBA" id="ARBA00022692"/>
    </source>
</evidence>
<dbReference type="PATRIC" id="fig|1278073.3.peg.6920"/>
<keyword evidence="3" id="KW-1003">Cell membrane</keyword>
<dbReference type="EMBL" id="CP004025">
    <property type="protein sequence ID" value="AGC48086.1"/>
    <property type="molecule type" value="Genomic_DNA"/>
</dbReference>
<keyword evidence="4" id="KW-0812">Transmembrane</keyword>
<evidence type="ECO:0000313" key="8">
    <source>
        <dbReference type="Proteomes" id="UP000011131"/>
    </source>
</evidence>
<comment type="similarity">
    <text evidence="2">Belongs to the CPA3 antiporters (TC 2.A.63) subunit E family.</text>
</comment>
<name>L7UGJ0_MYXSD</name>
<comment type="subcellular location">
    <subcellularLocation>
        <location evidence="1">Cell membrane</location>
        <topology evidence="1">Multi-pass membrane protein</topology>
    </subcellularLocation>
</comment>
<gene>
    <name evidence="7" type="ordered locus">MYSTI_06813</name>
</gene>
<evidence type="ECO:0000256" key="3">
    <source>
        <dbReference type="ARBA" id="ARBA00022475"/>
    </source>
</evidence>